<proteinExistence type="predicted"/>
<accession>A0A2P5CHT4</accession>
<comment type="caution">
    <text evidence="1">The sequence shown here is derived from an EMBL/GenBank/DDBJ whole genome shotgun (WGS) entry which is preliminary data.</text>
</comment>
<dbReference type="Proteomes" id="UP000237105">
    <property type="component" value="Unassembled WGS sequence"/>
</dbReference>
<sequence>MYHRKTEPGAVPGFCIHPDIQKKLMLMRNRADLKTTPAFEFNDDNASAIFLLLLWMGQTGIELYRFKDEEISRLESPTNACVFCIHQITNSGCEEMNCKANGLSLEQLVIAREMGIPDLCLQGKSLIFRTVC</sequence>
<evidence type="ECO:0000313" key="1">
    <source>
        <dbReference type="EMBL" id="PON60597.1"/>
    </source>
</evidence>
<keyword evidence="2" id="KW-1185">Reference proteome</keyword>
<dbReference type="AlphaFoldDB" id="A0A2P5CHT4"/>
<gene>
    <name evidence="1" type="ORF">PanWU01x14_152090</name>
</gene>
<evidence type="ECO:0000313" key="2">
    <source>
        <dbReference type="Proteomes" id="UP000237105"/>
    </source>
</evidence>
<protein>
    <submittedName>
        <fullName evidence="1">Uncharacterized protein</fullName>
    </submittedName>
</protein>
<dbReference type="EMBL" id="JXTB01000129">
    <property type="protein sequence ID" value="PON60597.1"/>
    <property type="molecule type" value="Genomic_DNA"/>
</dbReference>
<reference evidence="2" key="1">
    <citation type="submission" date="2016-06" db="EMBL/GenBank/DDBJ databases">
        <title>Parallel loss of symbiosis genes in relatives of nitrogen-fixing non-legume Parasponia.</title>
        <authorList>
            <person name="Van Velzen R."/>
            <person name="Holmer R."/>
            <person name="Bu F."/>
            <person name="Rutten L."/>
            <person name="Van Zeijl A."/>
            <person name="Liu W."/>
            <person name="Santuari L."/>
            <person name="Cao Q."/>
            <person name="Sharma T."/>
            <person name="Shen D."/>
            <person name="Roswanjaya Y."/>
            <person name="Wardhani T."/>
            <person name="Kalhor M.S."/>
            <person name="Jansen J."/>
            <person name="Van den Hoogen J."/>
            <person name="Gungor B."/>
            <person name="Hartog M."/>
            <person name="Hontelez J."/>
            <person name="Verver J."/>
            <person name="Yang W.-C."/>
            <person name="Schijlen E."/>
            <person name="Repin R."/>
            <person name="Schilthuizen M."/>
            <person name="Schranz E."/>
            <person name="Heidstra R."/>
            <person name="Miyata K."/>
            <person name="Fedorova E."/>
            <person name="Kohlen W."/>
            <person name="Bisseling T."/>
            <person name="Smit S."/>
            <person name="Geurts R."/>
        </authorList>
    </citation>
    <scope>NUCLEOTIDE SEQUENCE [LARGE SCALE GENOMIC DNA]</scope>
    <source>
        <strain evidence="2">cv. WU1-14</strain>
    </source>
</reference>
<organism evidence="1 2">
    <name type="scientific">Parasponia andersonii</name>
    <name type="common">Sponia andersonii</name>
    <dbReference type="NCBI Taxonomy" id="3476"/>
    <lineage>
        <taxon>Eukaryota</taxon>
        <taxon>Viridiplantae</taxon>
        <taxon>Streptophyta</taxon>
        <taxon>Embryophyta</taxon>
        <taxon>Tracheophyta</taxon>
        <taxon>Spermatophyta</taxon>
        <taxon>Magnoliopsida</taxon>
        <taxon>eudicotyledons</taxon>
        <taxon>Gunneridae</taxon>
        <taxon>Pentapetalae</taxon>
        <taxon>rosids</taxon>
        <taxon>fabids</taxon>
        <taxon>Rosales</taxon>
        <taxon>Cannabaceae</taxon>
        <taxon>Parasponia</taxon>
    </lineage>
</organism>
<name>A0A2P5CHT4_PARAD</name>